<sequence length="319" mass="35997">MQVLFPELKPYARHELSVSDVHTLYVDEAGNAEGIPVLFVHGGPGGACDASSRRFYDPERYRIITFDQRGCGRSTPHGELADNSTQALIADIESIREFLNVEKWVLFGGSWGSTLSLLYAQAYPTRVQAMILRGIFLCRQRDFDWLYKEGASRVFPDAWDTFVNHIPQDERSDLLEAYNRRLLGGDELARMSAAKHWSAWEANCSKLRPSAETLSKFTKPHNAIALARIETHYFLNKGFISENQILRNMVPIQNIPAVLIHGRYDMVCPLDNATELHKYWPTSDLQIVRESGHSASEPGTIDALVRATQSMAKRLNDAS</sequence>
<evidence type="ECO:0000256" key="11">
    <source>
        <dbReference type="PIRNR" id="PIRNR006431"/>
    </source>
</evidence>
<dbReference type="InterPro" id="IPR029058">
    <property type="entry name" value="AB_hydrolase_fold"/>
</dbReference>
<gene>
    <name evidence="15" type="ORF">ABR69_12185</name>
</gene>
<reference evidence="15 16" key="1">
    <citation type="submission" date="2015-10" db="EMBL/GenBank/DDBJ databases">
        <title>Metagenome-Assembled Genomes uncover a global brackish microbiome.</title>
        <authorList>
            <person name="Hugerth L.W."/>
            <person name="Larsson J."/>
            <person name="Alneberg J."/>
            <person name="Lindh M.V."/>
            <person name="Legrand C."/>
            <person name="Pinhassi J."/>
            <person name="Andersson A.F."/>
        </authorList>
    </citation>
    <scope>NUCLEOTIDE SEQUENCE [LARGE SCALE GENOMIC DNA]</scope>
    <source>
        <strain evidence="15">BACL4 MAG-120507-bin80</strain>
    </source>
</reference>
<evidence type="ECO:0000256" key="7">
    <source>
        <dbReference type="ARBA" id="ARBA00022490"/>
    </source>
</evidence>
<evidence type="ECO:0000256" key="3">
    <source>
        <dbReference type="ARBA" id="ARBA00010088"/>
    </source>
</evidence>
<evidence type="ECO:0000259" key="14">
    <source>
        <dbReference type="Pfam" id="PF00561"/>
    </source>
</evidence>
<keyword evidence="8 11" id="KW-0645">Protease</keyword>
<comment type="caution">
    <text evidence="15">The sequence shown here is derived from an EMBL/GenBank/DDBJ whole genome shotgun (WGS) entry which is preliminary data.</text>
</comment>
<comment type="subcellular location">
    <subcellularLocation>
        <location evidence="2 11">Cytoplasm</location>
    </subcellularLocation>
</comment>
<evidence type="ECO:0000256" key="5">
    <source>
        <dbReference type="ARBA" id="ARBA00021843"/>
    </source>
</evidence>
<evidence type="ECO:0000256" key="10">
    <source>
        <dbReference type="ARBA" id="ARBA00029605"/>
    </source>
</evidence>
<dbReference type="PRINTS" id="PR00111">
    <property type="entry name" value="ABHYDROLASE"/>
</dbReference>
<feature type="active site" evidence="12">
    <location>
        <position position="265"/>
    </location>
</feature>
<evidence type="ECO:0000256" key="2">
    <source>
        <dbReference type="ARBA" id="ARBA00004496"/>
    </source>
</evidence>
<evidence type="ECO:0000256" key="9">
    <source>
        <dbReference type="ARBA" id="ARBA00022801"/>
    </source>
</evidence>
<evidence type="ECO:0000256" key="13">
    <source>
        <dbReference type="RuleBase" id="RU003421"/>
    </source>
</evidence>
<keyword evidence="9 11" id="KW-0378">Hydrolase</keyword>
<feature type="active site" description="Nucleophile" evidence="12">
    <location>
        <position position="110"/>
    </location>
</feature>
<keyword evidence="6 11" id="KW-0031">Aminopeptidase</keyword>
<evidence type="ECO:0000313" key="16">
    <source>
        <dbReference type="Proteomes" id="UP000051934"/>
    </source>
</evidence>
<dbReference type="Pfam" id="PF00561">
    <property type="entry name" value="Abhydrolase_1"/>
    <property type="match status" value="1"/>
</dbReference>
<evidence type="ECO:0000256" key="4">
    <source>
        <dbReference type="ARBA" id="ARBA00012568"/>
    </source>
</evidence>
<organism evidence="15 16">
    <name type="scientific">OM182 bacterium BACL3 MAG-120507-bin80</name>
    <dbReference type="NCBI Taxonomy" id="1655577"/>
    <lineage>
        <taxon>Bacteria</taxon>
        <taxon>Pseudomonadati</taxon>
        <taxon>Pseudomonadota</taxon>
        <taxon>Gammaproteobacteria</taxon>
        <taxon>OMG group</taxon>
        <taxon>OM182 clade</taxon>
    </lineage>
</organism>
<dbReference type="GO" id="GO:0005737">
    <property type="term" value="C:cytoplasm"/>
    <property type="evidence" value="ECO:0007669"/>
    <property type="project" value="UniProtKB-SubCell"/>
</dbReference>
<dbReference type="PRINTS" id="PR00793">
    <property type="entry name" value="PROAMNOPTASE"/>
</dbReference>
<dbReference type="InterPro" id="IPR000073">
    <property type="entry name" value="AB_hydrolase_1"/>
</dbReference>
<dbReference type="GO" id="GO:0004177">
    <property type="term" value="F:aminopeptidase activity"/>
    <property type="evidence" value="ECO:0007669"/>
    <property type="project" value="UniProtKB-UniRule"/>
</dbReference>
<proteinExistence type="inferred from homology"/>
<evidence type="ECO:0000256" key="12">
    <source>
        <dbReference type="PIRSR" id="PIRSR006431-1"/>
    </source>
</evidence>
<protein>
    <recommendedName>
        <fullName evidence="5 11">Proline iminopeptidase</fullName>
        <shortName evidence="11">PIP</shortName>
        <ecNumber evidence="4 11">3.4.11.5</ecNumber>
    </recommendedName>
    <alternativeName>
        <fullName evidence="10 11">Prolyl aminopeptidase</fullName>
    </alternativeName>
</protein>
<name>A0A0R2SCC9_9GAMM</name>
<dbReference type="SUPFAM" id="SSF53474">
    <property type="entry name" value="alpha/beta-Hydrolases"/>
    <property type="match status" value="1"/>
</dbReference>
<dbReference type="PANTHER" id="PTHR43722:SF1">
    <property type="entry name" value="PROLINE IMINOPEPTIDASE"/>
    <property type="match status" value="1"/>
</dbReference>
<dbReference type="Gene3D" id="3.40.50.1820">
    <property type="entry name" value="alpha/beta hydrolase"/>
    <property type="match status" value="1"/>
</dbReference>
<dbReference type="PANTHER" id="PTHR43722">
    <property type="entry name" value="PROLINE IMINOPEPTIDASE"/>
    <property type="match status" value="1"/>
</dbReference>
<evidence type="ECO:0000256" key="1">
    <source>
        <dbReference type="ARBA" id="ARBA00001585"/>
    </source>
</evidence>
<comment type="similarity">
    <text evidence="3 11 13">Belongs to the peptidase S33 family.</text>
</comment>
<evidence type="ECO:0000256" key="8">
    <source>
        <dbReference type="ARBA" id="ARBA00022670"/>
    </source>
</evidence>
<dbReference type="InterPro" id="IPR005944">
    <property type="entry name" value="Pro_iminopeptidase"/>
</dbReference>
<dbReference type="GO" id="GO:0006508">
    <property type="term" value="P:proteolysis"/>
    <property type="evidence" value="ECO:0007669"/>
    <property type="project" value="UniProtKB-KW"/>
</dbReference>
<dbReference type="AlphaFoldDB" id="A0A0R2SCC9"/>
<feature type="domain" description="AB hydrolase-1" evidence="14">
    <location>
        <begin position="36"/>
        <end position="297"/>
    </location>
</feature>
<dbReference type="NCBIfam" id="TIGR01249">
    <property type="entry name" value="pro_imino_pep_1"/>
    <property type="match status" value="1"/>
</dbReference>
<dbReference type="PIRSF" id="PIRSF006431">
    <property type="entry name" value="Pept_S33"/>
    <property type="match status" value="1"/>
</dbReference>
<evidence type="ECO:0000256" key="6">
    <source>
        <dbReference type="ARBA" id="ARBA00022438"/>
    </source>
</evidence>
<accession>A0A0R2SCC9</accession>
<dbReference type="EC" id="3.4.11.5" evidence="4 11"/>
<dbReference type="InterPro" id="IPR002410">
    <property type="entry name" value="Peptidase_S33"/>
</dbReference>
<keyword evidence="7 11" id="KW-0963">Cytoplasm</keyword>
<comment type="catalytic activity">
    <reaction evidence="1 11 13">
        <text>Release of N-terminal proline from a peptide.</text>
        <dbReference type="EC" id="3.4.11.5"/>
    </reaction>
</comment>
<dbReference type="Proteomes" id="UP000051934">
    <property type="component" value="Unassembled WGS sequence"/>
</dbReference>
<dbReference type="EMBL" id="LIBB01000063">
    <property type="protein sequence ID" value="KRO72519.1"/>
    <property type="molecule type" value="Genomic_DNA"/>
</dbReference>
<feature type="active site" description="Proton donor" evidence="12">
    <location>
        <position position="293"/>
    </location>
</feature>
<evidence type="ECO:0000313" key="15">
    <source>
        <dbReference type="EMBL" id="KRO72519.1"/>
    </source>
</evidence>